<dbReference type="SMART" id="SM00217">
    <property type="entry name" value="WAP"/>
    <property type="match status" value="2"/>
</dbReference>
<evidence type="ECO:0000313" key="5">
    <source>
        <dbReference type="Proteomes" id="UP000596742"/>
    </source>
</evidence>
<dbReference type="GO" id="GO:0005615">
    <property type="term" value="C:extracellular space"/>
    <property type="evidence" value="ECO:0007669"/>
    <property type="project" value="TreeGrafter"/>
</dbReference>
<feature type="domain" description="WAP" evidence="3">
    <location>
        <begin position="138"/>
        <end position="188"/>
    </location>
</feature>
<feature type="chain" id="PRO_5032504966" description="WAP domain-containing protein" evidence="2">
    <location>
        <begin position="18"/>
        <end position="292"/>
    </location>
</feature>
<proteinExistence type="predicted"/>
<dbReference type="PANTHER" id="PTHR19441">
    <property type="entry name" value="WHEY ACDIC PROTEIN WAP"/>
    <property type="match status" value="1"/>
</dbReference>
<dbReference type="EMBL" id="UYJE01001775">
    <property type="protein sequence ID" value="VDI05077.1"/>
    <property type="molecule type" value="Genomic_DNA"/>
</dbReference>
<dbReference type="PROSITE" id="PS51390">
    <property type="entry name" value="WAP"/>
    <property type="match status" value="2"/>
</dbReference>
<organism evidence="4 5">
    <name type="scientific">Mytilus galloprovincialis</name>
    <name type="common">Mediterranean mussel</name>
    <dbReference type="NCBI Taxonomy" id="29158"/>
    <lineage>
        <taxon>Eukaryota</taxon>
        <taxon>Metazoa</taxon>
        <taxon>Spiralia</taxon>
        <taxon>Lophotrochozoa</taxon>
        <taxon>Mollusca</taxon>
        <taxon>Bivalvia</taxon>
        <taxon>Autobranchia</taxon>
        <taxon>Pteriomorphia</taxon>
        <taxon>Mytilida</taxon>
        <taxon>Mytiloidea</taxon>
        <taxon>Mytilidae</taxon>
        <taxon>Mytilinae</taxon>
        <taxon>Mytilus</taxon>
    </lineage>
</organism>
<gene>
    <name evidence="4" type="ORF">MGAL_10B041396</name>
</gene>
<feature type="domain" description="WAP" evidence="3">
    <location>
        <begin position="189"/>
        <end position="240"/>
    </location>
</feature>
<evidence type="ECO:0000313" key="4">
    <source>
        <dbReference type="EMBL" id="VDI05077.1"/>
    </source>
</evidence>
<evidence type="ECO:0000259" key="3">
    <source>
        <dbReference type="PROSITE" id="PS51390"/>
    </source>
</evidence>
<keyword evidence="5" id="KW-1185">Reference proteome</keyword>
<dbReference type="InterPro" id="IPR008197">
    <property type="entry name" value="WAP_dom"/>
</dbReference>
<feature type="region of interest" description="Disordered" evidence="1">
    <location>
        <begin position="77"/>
        <end position="99"/>
    </location>
</feature>
<keyword evidence="2" id="KW-0732">Signal</keyword>
<name>A0A8B6CJ47_MYTGA</name>
<dbReference type="PRINTS" id="PR00003">
    <property type="entry name" value="4DISULPHCORE"/>
</dbReference>
<feature type="compositionally biased region" description="Pro residues" evidence="1">
    <location>
        <begin position="81"/>
        <end position="99"/>
    </location>
</feature>
<dbReference type="SUPFAM" id="SSF57256">
    <property type="entry name" value="Elafin-like"/>
    <property type="match status" value="2"/>
</dbReference>
<evidence type="ECO:0000256" key="1">
    <source>
        <dbReference type="SAM" id="MobiDB-lite"/>
    </source>
</evidence>
<protein>
    <recommendedName>
        <fullName evidence="3">WAP domain-containing protein</fullName>
    </recommendedName>
</protein>
<dbReference type="OrthoDB" id="5950222at2759"/>
<dbReference type="AlphaFoldDB" id="A0A8B6CJ47"/>
<dbReference type="InterPro" id="IPR050514">
    <property type="entry name" value="WAP_four-disulfide_core"/>
</dbReference>
<dbReference type="PANTHER" id="PTHR19441:SF95">
    <property type="entry name" value="PERLWAPIN ISOFORM X1"/>
    <property type="match status" value="1"/>
</dbReference>
<evidence type="ECO:0000256" key="2">
    <source>
        <dbReference type="SAM" id="SignalP"/>
    </source>
</evidence>
<dbReference type="Proteomes" id="UP000596742">
    <property type="component" value="Unassembled WGS sequence"/>
</dbReference>
<sequence length="292" mass="31596">MLSGLVLLISLFTETQQSHVHLICPAAPDPIVCSPPRFSNCITDADCFGEHSKCCPRRCNVLRCINFTFEPGVGVTGAPGDPAPAPPPPQNGGPTPLGPCPQYGPPPPGFCSRPGEIYIKDGVKCNRPPIQFPCNRGNSHKPGKCQPVNLAALFCPAELPRKCKTDLSCPGIQKCCRRLCEFVCLNPAPIKKPGDCPFVNLALVDCFPGHLHRQCNDDGSCPGTQKCCRRGCAFICRYPVCPTSPASPGQCEPRCNFEYETYNDVRCKIRCRRGPRGPRTRPGHPCPPTGVS</sequence>
<accession>A0A8B6CJ47</accession>
<comment type="caution">
    <text evidence="4">The sequence shown here is derived from an EMBL/GenBank/DDBJ whole genome shotgun (WGS) entry which is preliminary data.</text>
</comment>
<reference evidence="4" key="1">
    <citation type="submission" date="2018-11" db="EMBL/GenBank/DDBJ databases">
        <authorList>
            <person name="Alioto T."/>
            <person name="Alioto T."/>
        </authorList>
    </citation>
    <scope>NUCLEOTIDE SEQUENCE</scope>
</reference>
<dbReference type="GO" id="GO:0004867">
    <property type="term" value="F:serine-type endopeptidase inhibitor activity"/>
    <property type="evidence" value="ECO:0007669"/>
    <property type="project" value="TreeGrafter"/>
</dbReference>
<dbReference type="Gene3D" id="4.10.75.10">
    <property type="entry name" value="Elafin-like"/>
    <property type="match status" value="2"/>
</dbReference>
<dbReference type="Pfam" id="PF00095">
    <property type="entry name" value="WAP"/>
    <property type="match status" value="2"/>
</dbReference>
<dbReference type="InterPro" id="IPR036645">
    <property type="entry name" value="Elafin-like_sf"/>
</dbReference>
<feature type="signal peptide" evidence="2">
    <location>
        <begin position="1"/>
        <end position="17"/>
    </location>
</feature>